<accession>A0A1G8BFW8</accession>
<dbReference type="STRING" id="568899.SAMN05192534_10435"/>
<dbReference type="Proteomes" id="UP000199163">
    <property type="component" value="Unassembled WGS sequence"/>
</dbReference>
<evidence type="ECO:0000313" key="2">
    <source>
        <dbReference type="Proteomes" id="UP000199163"/>
    </source>
</evidence>
<evidence type="ECO:0000313" key="1">
    <source>
        <dbReference type="EMBL" id="SDH32135.1"/>
    </source>
</evidence>
<sequence>MFCRVLLWEKTGTILLGLLFVKVRRNVYDGEEYIFFPFEGGKNDGKNYV</sequence>
<reference evidence="1 2" key="1">
    <citation type="submission" date="2016-10" db="EMBL/GenBank/DDBJ databases">
        <authorList>
            <person name="de Groot N.N."/>
        </authorList>
    </citation>
    <scope>NUCLEOTIDE SEQUENCE [LARGE SCALE GENOMIC DNA]</scope>
    <source>
        <strain evidence="1 2">DSM 21632</strain>
    </source>
</reference>
<keyword evidence="2" id="KW-1185">Reference proteome</keyword>
<gene>
    <name evidence="1" type="ORF">SAMN05192534_10435</name>
</gene>
<protein>
    <submittedName>
        <fullName evidence="1">Uncharacterized protein</fullName>
    </submittedName>
</protein>
<organism evidence="1 2">
    <name type="scientific">Alteribacillus persepolensis</name>
    <dbReference type="NCBI Taxonomy" id="568899"/>
    <lineage>
        <taxon>Bacteria</taxon>
        <taxon>Bacillati</taxon>
        <taxon>Bacillota</taxon>
        <taxon>Bacilli</taxon>
        <taxon>Bacillales</taxon>
        <taxon>Bacillaceae</taxon>
        <taxon>Alteribacillus</taxon>
    </lineage>
</organism>
<name>A0A1G8BFW8_9BACI</name>
<dbReference type="AlphaFoldDB" id="A0A1G8BFW8"/>
<dbReference type="EMBL" id="FNDK01000004">
    <property type="protein sequence ID" value="SDH32135.1"/>
    <property type="molecule type" value="Genomic_DNA"/>
</dbReference>
<proteinExistence type="predicted"/>